<feature type="chain" id="PRO_5015392232" evidence="1">
    <location>
        <begin position="19"/>
        <end position="169"/>
    </location>
</feature>
<dbReference type="Proteomes" id="UP000239366">
    <property type="component" value="Unassembled WGS sequence"/>
</dbReference>
<dbReference type="EMBL" id="MQVX01000001">
    <property type="protein sequence ID" value="PQJ14676.1"/>
    <property type="molecule type" value="Genomic_DNA"/>
</dbReference>
<keyword evidence="3" id="KW-1185">Reference proteome</keyword>
<feature type="signal peptide" evidence="1">
    <location>
        <begin position="1"/>
        <end position="18"/>
    </location>
</feature>
<dbReference type="PROSITE" id="PS51257">
    <property type="entry name" value="PROKAR_LIPOPROTEIN"/>
    <property type="match status" value="1"/>
</dbReference>
<organism evidence="2 3">
    <name type="scientific">Aureicoccus marinus</name>
    <dbReference type="NCBI Taxonomy" id="754435"/>
    <lineage>
        <taxon>Bacteria</taxon>
        <taxon>Pseudomonadati</taxon>
        <taxon>Bacteroidota</taxon>
        <taxon>Flavobacteriia</taxon>
        <taxon>Flavobacteriales</taxon>
        <taxon>Flavobacteriaceae</taxon>
        <taxon>Aureicoccus</taxon>
    </lineage>
</organism>
<evidence type="ECO:0000313" key="3">
    <source>
        <dbReference type="Proteomes" id="UP000239366"/>
    </source>
</evidence>
<evidence type="ECO:0000256" key="1">
    <source>
        <dbReference type="SAM" id="SignalP"/>
    </source>
</evidence>
<accession>A0A2S7T5E7</accession>
<proteinExistence type="predicted"/>
<comment type="caution">
    <text evidence="2">The sequence shown here is derived from an EMBL/GenBank/DDBJ whole genome shotgun (WGS) entry which is preliminary data.</text>
</comment>
<dbReference type="RefSeq" id="WP_105000311.1">
    <property type="nucleotide sequence ID" value="NZ_MQVX01000001.1"/>
</dbReference>
<keyword evidence="1" id="KW-0732">Signal</keyword>
<name>A0A2S7T5E7_9FLAO</name>
<dbReference type="AlphaFoldDB" id="A0A2S7T5E7"/>
<reference evidence="3" key="1">
    <citation type="submission" date="2016-11" db="EMBL/GenBank/DDBJ databases">
        <title>Trade-off between light-utilization and light-protection in marine flavobacteria.</title>
        <authorList>
            <person name="Kumagai Y."/>
            <person name="Yoshizawa S."/>
            <person name="Kogure K."/>
        </authorList>
    </citation>
    <scope>NUCLEOTIDE SEQUENCE [LARGE SCALE GENOMIC DNA]</scope>
    <source>
        <strain evidence="3">SG-18</strain>
    </source>
</reference>
<sequence length="169" mass="18112">MRKRILVTFAILALLVTACDDGNLQIETLDFDSVSAESCDSPITTSTSIFFKINGDEVLILDLASGLLANQVTEAPRTSSFPTNSSLTYRIFNGSVSSSYFCDDIPPISPIVIEEIQASAGTVMVSTSSEDGVTFTHTIELEGVTLLNGTNERITDLSINEFGTVTTTN</sequence>
<evidence type="ECO:0000313" key="2">
    <source>
        <dbReference type="EMBL" id="PQJ14676.1"/>
    </source>
</evidence>
<dbReference type="OrthoDB" id="1417969at2"/>
<protein>
    <submittedName>
        <fullName evidence="2">Uncharacterized protein</fullName>
    </submittedName>
</protein>
<gene>
    <name evidence="2" type="ORF">BST99_01995</name>
</gene>